<dbReference type="GeneID" id="74306886"/>
<evidence type="ECO:0000256" key="2">
    <source>
        <dbReference type="ARBA" id="ARBA00022741"/>
    </source>
</evidence>
<proteinExistence type="predicted"/>
<dbReference type="GO" id="GO:0005524">
    <property type="term" value="F:ATP binding"/>
    <property type="evidence" value="ECO:0007669"/>
    <property type="project" value="UniProtKB-KW"/>
</dbReference>
<sequence>MKVKLSVKDLEFAYDSVPVLKGLTLDIREGRMISILGPNGCGKSTFLKCVNQVLNPKVGLVEVDGEKVSGISRRELAKRMSYVPQSSVRVFPHTVFDVILMGRRPHLGWTSSGEDEERVWDVIEVLGLEEIALSSFNALSGGQQQKALIGRALVQETGFMLLDEPTSNLDLWHQMDVMRIVEELVEEGRITAVMAVHDLNMAAKFSDEIIMMKNGQIIAAGEPWEVLTPENIRFVYGVEAEVRDIGDGRTPLVIPLRQMRGDCCMPVPP</sequence>
<dbReference type="Gene3D" id="3.40.50.300">
    <property type="entry name" value="P-loop containing nucleotide triphosphate hydrolases"/>
    <property type="match status" value="1"/>
</dbReference>
<keyword evidence="4" id="KW-1278">Translocase</keyword>
<evidence type="ECO:0000256" key="4">
    <source>
        <dbReference type="ARBA" id="ARBA00022967"/>
    </source>
</evidence>
<evidence type="ECO:0000256" key="8">
    <source>
        <dbReference type="ARBA" id="ARBA00073649"/>
    </source>
</evidence>
<dbReference type="PROSITE" id="PS50893">
    <property type="entry name" value="ABC_TRANSPORTER_2"/>
    <property type="match status" value="1"/>
</dbReference>
<dbReference type="InterPro" id="IPR017871">
    <property type="entry name" value="ABC_transporter-like_CS"/>
</dbReference>
<dbReference type="PANTHER" id="PTHR42794">
    <property type="entry name" value="HEMIN IMPORT ATP-BINDING PROTEIN HMUV"/>
    <property type="match status" value="1"/>
</dbReference>
<comment type="function">
    <text evidence="6">Required for corrinoid utilization. Probably part of the ABC transporter complex BtuCDF involved in cobalamin (vitamin B12) import. Probably responsible for energy coupling to the transport system.</text>
</comment>
<keyword evidence="12" id="KW-1185">Reference proteome</keyword>
<dbReference type="FunFam" id="3.40.50.300:FF:000134">
    <property type="entry name" value="Iron-enterobactin ABC transporter ATP-binding protein"/>
    <property type="match status" value="1"/>
</dbReference>
<dbReference type="InterPro" id="IPR027417">
    <property type="entry name" value="P-loop_NTPase"/>
</dbReference>
<dbReference type="InterPro" id="IPR003593">
    <property type="entry name" value="AAA+_ATPase"/>
</dbReference>
<evidence type="ECO:0000256" key="9">
    <source>
        <dbReference type="ARBA" id="ARBA00077139"/>
    </source>
</evidence>
<dbReference type="CDD" id="cd03214">
    <property type="entry name" value="ABC_Iron-Siderophores_B12_Hemin"/>
    <property type="match status" value="1"/>
</dbReference>
<dbReference type="EMBL" id="CP096115">
    <property type="protein sequence ID" value="UUX93351.1"/>
    <property type="molecule type" value="Genomic_DNA"/>
</dbReference>
<dbReference type="Pfam" id="PF00005">
    <property type="entry name" value="ABC_tran"/>
    <property type="match status" value="1"/>
</dbReference>
<gene>
    <name evidence="11" type="ORF">L6E24_04280</name>
</gene>
<dbReference type="PROSITE" id="PS00211">
    <property type="entry name" value="ABC_TRANSPORTER_1"/>
    <property type="match status" value="1"/>
</dbReference>
<dbReference type="SMART" id="SM00382">
    <property type="entry name" value="AAA"/>
    <property type="match status" value="1"/>
</dbReference>
<dbReference type="Proteomes" id="UP001060368">
    <property type="component" value="Chromosome"/>
</dbReference>
<keyword evidence="3 11" id="KW-0067">ATP-binding</keyword>
<evidence type="ECO:0000256" key="6">
    <source>
        <dbReference type="ARBA" id="ARBA00058960"/>
    </source>
</evidence>
<accession>A0A9E7PR37</accession>
<dbReference type="KEGG" id="mend:L6E24_04280"/>
<keyword evidence="2" id="KW-0547">Nucleotide-binding</keyword>
<dbReference type="GO" id="GO:0016887">
    <property type="term" value="F:ATP hydrolysis activity"/>
    <property type="evidence" value="ECO:0007669"/>
    <property type="project" value="InterPro"/>
</dbReference>
<dbReference type="RefSeq" id="WP_257743490.1">
    <property type="nucleotide sequence ID" value="NZ_CP096115.1"/>
</dbReference>
<comment type="catalytic activity">
    <reaction evidence="5">
        <text>an R-cob(III)alamin(out) + ATP + H2O = an R-cob(III)alamin(in) + ADP + phosphate + H(+)</text>
        <dbReference type="Rhea" id="RHEA:17873"/>
        <dbReference type="ChEBI" id="CHEBI:15377"/>
        <dbReference type="ChEBI" id="CHEBI:15378"/>
        <dbReference type="ChEBI" id="CHEBI:30616"/>
        <dbReference type="ChEBI" id="CHEBI:43474"/>
        <dbReference type="ChEBI" id="CHEBI:140785"/>
        <dbReference type="ChEBI" id="CHEBI:456216"/>
        <dbReference type="EC" id="7.6.2.8"/>
    </reaction>
</comment>
<evidence type="ECO:0000256" key="5">
    <source>
        <dbReference type="ARBA" id="ARBA00050590"/>
    </source>
</evidence>
<dbReference type="EC" id="7.6.2.8" evidence="7"/>
<reference evidence="11" key="1">
    <citation type="submission" date="2022-04" db="EMBL/GenBank/DDBJ databases">
        <title>Complete genome of Methanoplanus endosymbiosus DSM 3599.</title>
        <authorList>
            <person name="Chen S.-C."/>
            <person name="You Y.-T."/>
            <person name="Zhou Y.-Z."/>
            <person name="Lai M.-C."/>
        </authorList>
    </citation>
    <scope>NUCLEOTIDE SEQUENCE</scope>
    <source>
        <strain evidence="11">DSM 3599</strain>
    </source>
</reference>
<dbReference type="InterPro" id="IPR003439">
    <property type="entry name" value="ABC_transporter-like_ATP-bd"/>
</dbReference>
<evidence type="ECO:0000313" key="12">
    <source>
        <dbReference type="Proteomes" id="UP001060368"/>
    </source>
</evidence>
<dbReference type="AlphaFoldDB" id="A0A9E7PR37"/>
<evidence type="ECO:0000256" key="7">
    <source>
        <dbReference type="ARBA" id="ARBA00066387"/>
    </source>
</evidence>
<feature type="domain" description="ABC transporter" evidence="10">
    <location>
        <begin position="5"/>
        <end position="239"/>
    </location>
</feature>
<evidence type="ECO:0000313" key="11">
    <source>
        <dbReference type="EMBL" id="UUX93351.1"/>
    </source>
</evidence>
<evidence type="ECO:0000259" key="10">
    <source>
        <dbReference type="PROSITE" id="PS50893"/>
    </source>
</evidence>
<organism evidence="11 12">
    <name type="scientific">Methanoplanus endosymbiosus</name>
    <dbReference type="NCBI Taxonomy" id="33865"/>
    <lineage>
        <taxon>Archaea</taxon>
        <taxon>Methanobacteriati</taxon>
        <taxon>Methanobacteriota</taxon>
        <taxon>Stenosarchaea group</taxon>
        <taxon>Methanomicrobia</taxon>
        <taxon>Methanomicrobiales</taxon>
        <taxon>Methanomicrobiaceae</taxon>
        <taxon>Methanoplanus</taxon>
    </lineage>
</organism>
<dbReference type="SUPFAM" id="SSF52540">
    <property type="entry name" value="P-loop containing nucleoside triphosphate hydrolases"/>
    <property type="match status" value="1"/>
</dbReference>
<dbReference type="GO" id="GO:0015420">
    <property type="term" value="F:ABC-type vitamin B12 transporter activity"/>
    <property type="evidence" value="ECO:0007669"/>
    <property type="project" value="UniProtKB-EC"/>
</dbReference>
<dbReference type="PANTHER" id="PTHR42794:SF1">
    <property type="entry name" value="HEMIN IMPORT ATP-BINDING PROTEIN HMUV"/>
    <property type="match status" value="1"/>
</dbReference>
<name>A0A9E7PR37_9EURY</name>
<evidence type="ECO:0000256" key="3">
    <source>
        <dbReference type="ARBA" id="ARBA00022840"/>
    </source>
</evidence>
<evidence type="ECO:0000256" key="1">
    <source>
        <dbReference type="ARBA" id="ARBA00022448"/>
    </source>
</evidence>
<keyword evidence="1" id="KW-0813">Transport</keyword>
<protein>
    <recommendedName>
        <fullName evidence="8">Cobalamin import ATP-binding protein BtuD</fullName>
        <ecNumber evidence="7">7.6.2.8</ecNumber>
    </recommendedName>
    <alternativeName>
        <fullName evidence="9">Vitamin B12-transporting ATPase</fullName>
    </alternativeName>
</protein>